<gene>
    <name evidence="2" type="ORF">SAMN02910414_02079</name>
</gene>
<evidence type="ECO:0000313" key="3">
    <source>
        <dbReference type="Proteomes" id="UP000183918"/>
    </source>
</evidence>
<feature type="transmembrane region" description="Helical" evidence="1">
    <location>
        <begin position="54"/>
        <end position="76"/>
    </location>
</feature>
<dbReference type="OrthoDB" id="2062954at2"/>
<dbReference type="AlphaFoldDB" id="A0A1H3LPU7"/>
<keyword evidence="1" id="KW-0472">Membrane</keyword>
<proteinExistence type="predicted"/>
<protein>
    <recommendedName>
        <fullName evidence="4">2TM domain-containing protein</fullName>
    </recommendedName>
</protein>
<feature type="transmembrane region" description="Helical" evidence="1">
    <location>
        <begin position="30"/>
        <end position="48"/>
    </location>
</feature>
<dbReference type="RefSeq" id="WP_074718702.1">
    <property type="nucleotide sequence ID" value="NZ_FNPG01000027.1"/>
</dbReference>
<keyword evidence="3" id="KW-1185">Reference proteome</keyword>
<evidence type="ECO:0000313" key="2">
    <source>
        <dbReference type="EMBL" id="SDY66462.1"/>
    </source>
</evidence>
<dbReference type="Proteomes" id="UP000183918">
    <property type="component" value="Unassembled WGS sequence"/>
</dbReference>
<accession>A0A1H3LPU7</accession>
<organism evidence="2 3">
    <name type="scientific">Lachnobacterium bovis DSM 14045</name>
    <dbReference type="NCBI Taxonomy" id="1122142"/>
    <lineage>
        <taxon>Bacteria</taxon>
        <taxon>Bacillati</taxon>
        <taxon>Bacillota</taxon>
        <taxon>Clostridia</taxon>
        <taxon>Lachnospirales</taxon>
        <taxon>Lachnospiraceae</taxon>
        <taxon>Lachnobacterium</taxon>
    </lineage>
</organism>
<keyword evidence="1" id="KW-0812">Transmembrane</keyword>
<name>A0A1H3LPU7_9FIRM</name>
<dbReference type="EMBL" id="FNPG01000027">
    <property type="protein sequence ID" value="SDY66462.1"/>
    <property type="molecule type" value="Genomic_DNA"/>
</dbReference>
<evidence type="ECO:0000256" key="1">
    <source>
        <dbReference type="SAM" id="Phobius"/>
    </source>
</evidence>
<sequence length="89" mass="10686">MNNNNFNDLKDIKFNIPGKKELLLIQGNEFVYKVGMMVFLAIIMYEVFKGERIYATNSHVCMFLFWLVGMFFHGYIKYKYGIIRKKDRK</sequence>
<reference evidence="2 3" key="1">
    <citation type="submission" date="2016-10" db="EMBL/GenBank/DDBJ databases">
        <authorList>
            <person name="de Groot N.N."/>
        </authorList>
    </citation>
    <scope>NUCLEOTIDE SEQUENCE [LARGE SCALE GENOMIC DNA]</scope>
    <source>
        <strain evidence="2 3">DSM 14045</strain>
    </source>
</reference>
<keyword evidence="1" id="KW-1133">Transmembrane helix</keyword>
<evidence type="ECO:0008006" key="4">
    <source>
        <dbReference type="Google" id="ProtNLM"/>
    </source>
</evidence>